<dbReference type="Gene3D" id="3.40.720.10">
    <property type="entry name" value="Alkaline Phosphatase, subunit A"/>
    <property type="match status" value="1"/>
</dbReference>
<dbReference type="Proteomes" id="UP001240483">
    <property type="component" value="Unassembled WGS sequence"/>
</dbReference>
<dbReference type="EC" id="3.1.3.1" evidence="8"/>
<keyword evidence="7" id="KW-0732">Signal</keyword>
<comment type="cofactor">
    <cofactor evidence="3">
        <name>Mg(2+)</name>
        <dbReference type="ChEBI" id="CHEBI:18420"/>
    </cofactor>
    <text evidence="3">Binds 1 Mg(2+) ion.</text>
</comment>
<comment type="similarity">
    <text evidence="4">Belongs to the alkaline phosphatase family.</text>
</comment>
<dbReference type="PANTHER" id="PTHR11596">
    <property type="entry name" value="ALKALINE PHOSPHATASE"/>
    <property type="match status" value="1"/>
</dbReference>
<dbReference type="Pfam" id="PF00245">
    <property type="entry name" value="Alk_phosphatase"/>
    <property type="match status" value="1"/>
</dbReference>
<dbReference type="SUPFAM" id="SSF53649">
    <property type="entry name" value="Alkaline phosphatase-like"/>
    <property type="match status" value="1"/>
</dbReference>
<keyword evidence="6" id="KW-0472">Membrane</keyword>
<evidence type="ECO:0000256" key="4">
    <source>
        <dbReference type="RuleBase" id="RU003946"/>
    </source>
</evidence>
<evidence type="ECO:0000256" key="3">
    <source>
        <dbReference type="PIRSR" id="PIRSR601952-2"/>
    </source>
</evidence>
<dbReference type="RefSeq" id="WP_285332845.1">
    <property type="nucleotide sequence ID" value="NZ_JASODW010000003.1"/>
</dbReference>
<reference evidence="8" key="1">
    <citation type="submission" date="2023-05" db="EMBL/GenBank/DDBJ databases">
        <title>Cataloging the Phylogenetic Diversity of Human Bladder Bacteria.</title>
        <authorList>
            <person name="Du J."/>
        </authorList>
    </citation>
    <scope>NUCLEOTIDE SEQUENCE</scope>
    <source>
        <strain evidence="8">UMB9978</strain>
    </source>
</reference>
<proteinExistence type="inferred from homology"/>
<feature type="binding site" evidence="3">
    <location>
        <position position="45"/>
    </location>
    <ligand>
        <name>Mg(2+)</name>
        <dbReference type="ChEBI" id="CHEBI:18420"/>
    </ligand>
</feature>
<name>A0AAP4FI17_9MICC</name>
<gene>
    <name evidence="8" type="ORF">QP116_04060</name>
</gene>
<keyword evidence="6" id="KW-1133">Transmembrane helix</keyword>
<keyword evidence="8" id="KW-0378">Hydrolase</keyword>
<dbReference type="GO" id="GO:0046872">
    <property type="term" value="F:metal ion binding"/>
    <property type="evidence" value="ECO:0007669"/>
    <property type="project" value="UniProtKB-KW"/>
</dbReference>
<dbReference type="InterPro" id="IPR017850">
    <property type="entry name" value="Alkaline_phosphatase_core_sf"/>
</dbReference>
<evidence type="ECO:0000256" key="1">
    <source>
        <dbReference type="ARBA" id="ARBA00022553"/>
    </source>
</evidence>
<dbReference type="SMART" id="SM00098">
    <property type="entry name" value="alkPPc"/>
    <property type="match status" value="1"/>
</dbReference>
<feature type="binding site" evidence="3">
    <location>
        <position position="365"/>
    </location>
    <ligand>
        <name>Zn(2+)</name>
        <dbReference type="ChEBI" id="CHEBI:29105"/>
        <label>2</label>
    </ligand>
</feature>
<feature type="binding site" evidence="3">
    <location>
        <position position="176"/>
    </location>
    <ligand>
        <name>Mg(2+)</name>
        <dbReference type="ChEBI" id="CHEBI:18420"/>
    </ligand>
</feature>
<dbReference type="CDD" id="cd16012">
    <property type="entry name" value="ALP"/>
    <property type="match status" value="1"/>
</dbReference>
<accession>A0AAP4FI17</accession>
<keyword evidence="3" id="KW-0479">Metal-binding</keyword>
<keyword evidence="3" id="KW-0460">Magnesium</keyword>
<sequence>MKAVRTPVIATAAAGLALASFATAVPANAEPKVDGPKNVIVLIGDGMGYSHIDNYNAFTKNEVHWQVEKGPDKKVMPYGGNTKPKEGWQTWEHTGMSTHWVDGPVYDTAEAWTEFDWVKNKPTDSAAAGTAMATGVKTYNAGLGVDPNKKVVENLSERAKSLGKSAGVVSSVPFSHATPAAYSAHNETRQDYHGIAKEQVEGDMDVVMGAGHPFFDDNNKKLATPKYKYIGAEEYEKLAGGHTDYAFIEDNESFRKLTESGTPSRVFGIAQVGNTLQQSRAAGAAKNDVIDLRTMTEGALNVLDNNDKGFFLMVEGGAIDWAGHANQTERDVEEVEDFDKAVEAVIEWVEKNSSWDETLVMVTADHETGYLSGAPKGDFAPMIPQGGDNAVAQRSAQATPAQVTNKYASHTWNSGDHTNQLVPIFFKGANAADVKALATKTDTVRGAYMDNTDVAKWLLNTAWVANEEAPTEEAPTEEAPTEEAPTEEAPTEEAPTEEAPTEEAPSEEDPSEEAPTEEAPSQEAPSEEAPSEDVEDTTDVVVDNTNDAQGPSTGGDLARTGVNTELVWGAGLAATFMIGGMTVLLVNRARRAEATK</sequence>
<feature type="active site" description="Phosphoserine intermediate" evidence="2">
    <location>
        <position position="125"/>
    </location>
</feature>
<evidence type="ECO:0000313" key="9">
    <source>
        <dbReference type="Proteomes" id="UP001240483"/>
    </source>
</evidence>
<feature type="signal peptide" evidence="7">
    <location>
        <begin position="1"/>
        <end position="29"/>
    </location>
</feature>
<keyword evidence="3" id="KW-0862">Zinc</keyword>
<evidence type="ECO:0000256" key="6">
    <source>
        <dbReference type="SAM" id="Phobius"/>
    </source>
</evidence>
<feature type="transmembrane region" description="Helical" evidence="6">
    <location>
        <begin position="566"/>
        <end position="586"/>
    </location>
</feature>
<keyword evidence="6" id="KW-0812">Transmembrane</keyword>
<dbReference type="InterPro" id="IPR001952">
    <property type="entry name" value="Alkaline_phosphatase"/>
</dbReference>
<feature type="chain" id="PRO_5043004870" evidence="7">
    <location>
        <begin position="30"/>
        <end position="596"/>
    </location>
</feature>
<feature type="binding site" evidence="3">
    <location>
        <position position="315"/>
    </location>
    <ligand>
        <name>Mg(2+)</name>
        <dbReference type="ChEBI" id="CHEBI:18420"/>
    </ligand>
</feature>
<dbReference type="EMBL" id="JASODW010000003">
    <property type="protein sequence ID" value="MDK6274920.1"/>
    <property type="molecule type" value="Genomic_DNA"/>
</dbReference>
<comment type="cofactor">
    <cofactor evidence="3">
        <name>Zn(2+)</name>
        <dbReference type="ChEBI" id="CHEBI:29105"/>
    </cofactor>
    <text evidence="3">Binds 2 Zn(2+) ions.</text>
</comment>
<dbReference type="GO" id="GO:0004035">
    <property type="term" value="F:alkaline phosphatase activity"/>
    <property type="evidence" value="ECO:0007669"/>
    <property type="project" value="UniProtKB-EC"/>
</dbReference>
<feature type="region of interest" description="Disordered" evidence="5">
    <location>
        <begin position="468"/>
        <end position="537"/>
    </location>
</feature>
<organism evidence="8 9">
    <name type="scientific">Pseudoglutamicibacter cumminsii</name>
    <dbReference type="NCBI Taxonomy" id="156979"/>
    <lineage>
        <taxon>Bacteria</taxon>
        <taxon>Bacillati</taxon>
        <taxon>Actinomycetota</taxon>
        <taxon>Actinomycetes</taxon>
        <taxon>Micrococcales</taxon>
        <taxon>Micrococcaceae</taxon>
        <taxon>Pseudoglutamicibacter</taxon>
    </lineage>
</organism>
<evidence type="ECO:0000256" key="7">
    <source>
        <dbReference type="SAM" id="SignalP"/>
    </source>
</evidence>
<dbReference type="PANTHER" id="PTHR11596:SF5">
    <property type="entry name" value="ALKALINE PHOSPHATASE"/>
    <property type="match status" value="1"/>
</dbReference>
<evidence type="ECO:0000256" key="2">
    <source>
        <dbReference type="PIRSR" id="PIRSR601952-1"/>
    </source>
</evidence>
<protein>
    <submittedName>
        <fullName evidence="8">Alkaline phosphatase</fullName>
        <ecNumber evidence="8">3.1.3.1</ecNumber>
    </submittedName>
</protein>
<feature type="binding site" evidence="3">
    <location>
        <position position="324"/>
    </location>
    <ligand>
        <name>Zn(2+)</name>
        <dbReference type="ChEBI" id="CHEBI:29105"/>
        <label>2</label>
    </ligand>
</feature>
<evidence type="ECO:0000256" key="5">
    <source>
        <dbReference type="SAM" id="MobiDB-lite"/>
    </source>
</evidence>
<feature type="binding site" evidence="3">
    <location>
        <position position="178"/>
    </location>
    <ligand>
        <name>Mg(2+)</name>
        <dbReference type="ChEBI" id="CHEBI:18420"/>
    </ligand>
</feature>
<feature type="binding site" evidence="3">
    <location>
        <position position="366"/>
    </location>
    <ligand>
        <name>Zn(2+)</name>
        <dbReference type="ChEBI" id="CHEBI:29105"/>
        <label>2</label>
    </ligand>
</feature>
<dbReference type="PRINTS" id="PR00113">
    <property type="entry name" value="ALKPHPHTASE"/>
</dbReference>
<feature type="binding site" evidence="3">
    <location>
        <position position="320"/>
    </location>
    <ligand>
        <name>Zn(2+)</name>
        <dbReference type="ChEBI" id="CHEBI:29105"/>
        <label>2</label>
    </ligand>
</feature>
<comment type="caution">
    <text evidence="8">The sequence shown here is derived from an EMBL/GenBank/DDBJ whole genome shotgun (WGS) entry which is preliminary data.</text>
</comment>
<keyword evidence="1" id="KW-0597">Phosphoprotein</keyword>
<evidence type="ECO:0000313" key="8">
    <source>
        <dbReference type="EMBL" id="MDK6274920.1"/>
    </source>
</evidence>
<feature type="compositionally biased region" description="Acidic residues" evidence="5">
    <location>
        <begin position="469"/>
        <end position="516"/>
    </location>
</feature>
<dbReference type="AlphaFoldDB" id="A0AAP4FI17"/>
<feature type="binding site" evidence="3">
    <location>
        <position position="45"/>
    </location>
    <ligand>
        <name>Zn(2+)</name>
        <dbReference type="ChEBI" id="CHEBI:29105"/>
        <label>2</label>
    </ligand>
</feature>
<feature type="compositionally biased region" description="Acidic residues" evidence="5">
    <location>
        <begin position="525"/>
        <end position="537"/>
    </location>
</feature>